<dbReference type="WBParaSite" id="Csp11.Scaffold630.g17632.t1">
    <property type="protein sequence ID" value="Csp11.Scaffold630.g17632.t1"/>
    <property type="gene ID" value="Csp11.Scaffold630.g17632"/>
</dbReference>
<dbReference type="SMART" id="SM00355">
    <property type="entry name" value="ZnF_C2H2"/>
    <property type="match status" value="4"/>
</dbReference>
<dbReference type="AlphaFoldDB" id="A0A1I7UN39"/>
<feature type="domain" description="C2H2-type" evidence="2">
    <location>
        <begin position="36"/>
        <end position="60"/>
    </location>
</feature>
<feature type="domain" description="C2H2-type" evidence="2">
    <location>
        <begin position="197"/>
        <end position="221"/>
    </location>
</feature>
<dbReference type="Gene3D" id="3.30.160.60">
    <property type="entry name" value="Classic Zinc Finger"/>
    <property type="match status" value="1"/>
</dbReference>
<keyword evidence="3" id="KW-1185">Reference proteome</keyword>
<feature type="domain" description="C2H2-type" evidence="2">
    <location>
        <begin position="5"/>
        <end position="30"/>
    </location>
</feature>
<name>A0A1I7UN39_9PELO</name>
<feature type="compositionally biased region" description="Basic and acidic residues" evidence="1">
    <location>
        <begin position="168"/>
        <end position="177"/>
    </location>
</feature>
<dbReference type="STRING" id="1561998.A0A1I7UN39"/>
<reference evidence="4" key="1">
    <citation type="submission" date="2016-11" db="UniProtKB">
        <authorList>
            <consortium name="WormBaseParasite"/>
        </authorList>
    </citation>
    <scope>IDENTIFICATION</scope>
</reference>
<sequence length="298" mass="34395">MNRPVACLDCPESEFYPTVEDLEAHIATQHLHICPYECEKCKYAMFPTEFALATHCFAAHGMNEFSVKYRYTPELVMKKKELSQKLERCLTMDNHLRAEGKINETVSSTVEHRVKIETSEQGLMTNASISPGNIVDNANLHSYQAFLGEHSDYKNMTLNSYFSTSDETLTRHEEERTGPSYEDIPEGGGPVKPRLQIQCTLCPERVSKQRSSMVYHANTRHGKYELYECGYCHRKWQTIAKSDVIKHIKSHHERPDGSIDYDMVIDYRKNLGNKLKEITDKCFPEKKKKRIGYTDVPE</sequence>
<dbReference type="eggNOG" id="ENOG502STX3">
    <property type="taxonomic scope" value="Eukaryota"/>
</dbReference>
<dbReference type="Pfam" id="PF24446">
    <property type="entry name" value="DUF7565"/>
    <property type="match status" value="1"/>
</dbReference>
<feature type="region of interest" description="Disordered" evidence="1">
    <location>
        <begin position="168"/>
        <end position="189"/>
    </location>
</feature>
<accession>A0A1I7UN39</accession>
<evidence type="ECO:0000313" key="4">
    <source>
        <dbReference type="WBParaSite" id="Csp11.Scaffold630.g17632.t1"/>
    </source>
</evidence>
<evidence type="ECO:0000313" key="3">
    <source>
        <dbReference type="Proteomes" id="UP000095282"/>
    </source>
</evidence>
<organism evidence="3 4">
    <name type="scientific">Caenorhabditis tropicalis</name>
    <dbReference type="NCBI Taxonomy" id="1561998"/>
    <lineage>
        <taxon>Eukaryota</taxon>
        <taxon>Metazoa</taxon>
        <taxon>Ecdysozoa</taxon>
        <taxon>Nematoda</taxon>
        <taxon>Chromadorea</taxon>
        <taxon>Rhabditida</taxon>
        <taxon>Rhabditina</taxon>
        <taxon>Rhabditomorpha</taxon>
        <taxon>Rhabditoidea</taxon>
        <taxon>Rhabditidae</taxon>
        <taxon>Peloderinae</taxon>
        <taxon>Caenorhabditis</taxon>
    </lineage>
</organism>
<evidence type="ECO:0000256" key="1">
    <source>
        <dbReference type="SAM" id="MobiDB-lite"/>
    </source>
</evidence>
<feature type="domain" description="C2H2-type" evidence="2">
    <location>
        <begin position="227"/>
        <end position="251"/>
    </location>
</feature>
<dbReference type="InterPro" id="IPR055987">
    <property type="entry name" value="DUF7565"/>
</dbReference>
<evidence type="ECO:0000259" key="2">
    <source>
        <dbReference type="SMART" id="SM00355"/>
    </source>
</evidence>
<dbReference type="InterPro" id="IPR013087">
    <property type="entry name" value="Znf_C2H2_type"/>
</dbReference>
<dbReference type="Proteomes" id="UP000095282">
    <property type="component" value="Unplaced"/>
</dbReference>
<protein>
    <submittedName>
        <fullName evidence="4">C2H2-type domain-containing protein</fullName>
    </submittedName>
</protein>
<proteinExistence type="predicted"/>